<gene>
    <name evidence="1" type="ORF">M23134_01798</name>
</gene>
<dbReference type="Proteomes" id="UP000004095">
    <property type="component" value="Unassembled WGS sequence"/>
</dbReference>
<dbReference type="AlphaFoldDB" id="A2A097"/>
<dbReference type="EMBL" id="AAWS01000095">
    <property type="protein sequence ID" value="EAY23940.1"/>
    <property type="molecule type" value="Genomic_DNA"/>
</dbReference>
<comment type="caution">
    <text evidence="1">The sequence shown here is derived from an EMBL/GenBank/DDBJ whole genome shotgun (WGS) entry which is preliminary data.</text>
</comment>
<accession>A2A097</accession>
<keyword evidence="2" id="KW-1185">Reference proteome</keyword>
<reference evidence="1 2" key="1">
    <citation type="submission" date="2007-01" db="EMBL/GenBank/DDBJ databases">
        <authorList>
            <person name="Haygood M."/>
            <person name="Podell S."/>
            <person name="Anderson C."/>
            <person name="Hopkinson B."/>
            <person name="Roe K."/>
            <person name="Barbeau K."/>
            <person name="Gaasterland T."/>
            <person name="Ferriera S."/>
            <person name="Johnson J."/>
            <person name="Kravitz S."/>
            <person name="Beeson K."/>
            <person name="Sutton G."/>
            <person name="Rogers Y.-H."/>
            <person name="Friedman R."/>
            <person name="Frazier M."/>
            <person name="Venter J.C."/>
        </authorList>
    </citation>
    <scope>NUCLEOTIDE SEQUENCE [LARGE SCALE GENOMIC DNA]</scope>
    <source>
        <strain evidence="1 2">ATCC 23134</strain>
    </source>
</reference>
<protein>
    <submittedName>
        <fullName evidence="1">Uncharacterized protein</fullName>
    </submittedName>
</protein>
<organism evidence="1 2">
    <name type="scientific">Microscilla marina ATCC 23134</name>
    <dbReference type="NCBI Taxonomy" id="313606"/>
    <lineage>
        <taxon>Bacteria</taxon>
        <taxon>Pseudomonadati</taxon>
        <taxon>Bacteroidota</taxon>
        <taxon>Cytophagia</taxon>
        <taxon>Cytophagales</taxon>
        <taxon>Microscillaceae</taxon>
        <taxon>Microscilla</taxon>
    </lineage>
</organism>
<evidence type="ECO:0000313" key="1">
    <source>
        <dbReference type="EMBL" id="EAY23940.1"/>
    </source>
</evidence>
<evidence type="ECO:0000313" key="2">
    <source>
        <dbReference type="Proteomes" id="UP000004095"/>
    </source>
</evidence>
<sequence length="41" mass="4796">MVFLTQKNIHKKILIGNKGLKHPELYQGAFFIWVVINNTLQ</sequence>
<name>A2A097_MICM2</name>
<proteinExistence type="predicted"/>